<protein>
    <recommendedName>
        <fullName evidence="8">Vacuolar protein sorting-associated protein 54 C-terminal domain-containing protein</fullName>
    </recommendedName>
</protein>
<dbReference type="Gene3D" id="6.10.250.860">
    <property type="match status" value="1"/>
</dbReference>
<evidence type="ECO:0000256" key="4">
    <source>
        <dbReference type="ARBA" id="ARBA00022927"/>
    </source>
</evidence>
<feature type="region of interest" description="Disordered" evidence="7">
    <location>
        <begin position="1"/>
        <end position="58"/>
    </location>
</feature>
<reference evidence="10" key="2">
    <citation type="submission" date="2015-01" db="EMBL/GenBank/DDBJ databases">
        <title>Evolutionary Origins and Diversification of the Mycorrhizal Mutualists.</title>
        <authorList>
            <consortium name="DOE Joint Genome Institute"/>
            <consortium name="Mycorrhizal Genomics Consortium"/>
            <person name="Kohler A."/>
            <person name="Kuo A."/>
            <person name="Nagy L.G."/>
            <person name="Floudas D."/>
            <person name="Copeland A."/>
            <person name="Barry K.W."/>
            <person name="Cichocki N."/>
            <person name="Veneault-Fourrey C."/>
            <person name="LaButti K."/>
            <person name="Lindquist E.A."/>
            <person name="Lipzen A."/>
            <person name="Lundell T."/>
            <person name="Morin E."/>
            <person name="Murat C."/>
            <person name="Riley R."/>
            <person name="Ohm R."/>
            <person name="Sun H."/>
            <person name="Tunlid A."/>
            <person name="Henrissat B."/>
            <person name="Grigoriev I.V."/>
            <person name="Hibbett D.S."/>
            <person name="Martin F."/>
        </authorList>
    </citation>
    <scope>NUCLEOTIDE SEQUENCE [LARGE SCALE GENOMIC DNA]</scope>
    <source>
        <strain evidence="10">Foug A</strain>
    </source>
</reference>
<dbReference type="PANTHER" id="PTHR12965:SF0">
    <property type="entry name" value="VACUOLAR PROTEIN SORTING-ASSOCIATED PROTEIN 54"/>
    <property type="match status" value="1"/>
</dbReference>
<dbReference type="GO" id="GO:0006896">
    <property type="term" value="P:Golgi to vacuole transport"/>
    <property type="evidence" value="ECO:0007669"/>
    <property type="project" value="TreeGrafter"/>
</dbReference>
<feature type="region of interest" description="Disordered" evidence="7">
    <location>
        <begin position="505"/>
        <end position="524"/>
    </location>
</feature>
<dbReference type="Pfam" id="PF07928">
    <property type="entry name" value="Vps54"/>
    <property type="match status" value="1"/>
</dbReference>
<dbReference type="HOGENOM" id="CLU_003094_2_0_1"/>
<feature type="region of interest" description="Disordered" evidence="7">
    <location>
        <begin position="1018"/>
        <end position="1125"/>
    </location>
</feature>
<dbReference type="OrthoDB" id="10259024at2759"/>
<dbReference type="STRING" id="1036808.A0A0C3EAJ4"/>
<comment type="subcellular location">
    <subcellularLocation>
        <location evidence="1">Golgi apparatus</location>
        <location evidence="1">trans-Golgi network</location>
    </subcellularLocation>
</comment>
<dbReference type="InterPro" id="IPR039745">
    <property type="entry name" value="Vps54"/>
</dbReference>
<organism evidence="9 10">
    <name type="scientific">Scleroderma citrinum Foug A</name>
    <dbReference type="NCBI Taxonomy" id="1036808"/>
    <lineage>
        <taxon>Eukaryota</taxon>
        <taxon>Fungi</taxon>
        <taxon>Dikarya</taxon>
        <taxon>Basidiomycota</taxon>
        <taxon>Agaricomycotina</taxon>
        <taxon>Agaricomycetes</taxon>
        <taxon>Agaricomycetidae</taxon>
        <taxon>Boletales</taxon>
        <taxon>Sclerodermatineae</taxon>
        <taxon>Sclerodermataceae</taxon>
        <taxon>Scleroderma</taxon>
    </lineage>
</organism>
<keyword evidence="5" id="KW-0333">Golgi apparatus</keyword>
<dbReference type="GO" id="GO:0042147">
    <property type="term" value="P:retrograde transport, endosome to Golgi"/>
    <property type="evidence" value="ECO:0007669"/>
    <property type="project" value="InterPro"/>
</dbReference>
<feature type="region of interest" description="Disordered" evidence="7">
    <location>
        <begin position="361"/>
        <end position="401"/>
    </location>
</feature>
<dbReference type="PANTHER" id="PTHR12965">
    <property type="entry name" value="VACUOLAR PROTEIN SORTING 54"/>
    <property type="match status" value="1"/>
</dbReference>
<keyword evidence="10" id="KW-1185">Reference proteome</keyword>
<dbReference type="InParanoid" id="A0A0C3EAJ4"/>
<dbReference type="Proteomes" id="UP000053989">
    <property type="component" value="Unassembled WGS sequence"/>
</dbReference>
<reference evidence="9 10" key="1">
    <citation type="submission" date="2014-04" db="EMBL/GenBank/DDBJ databases">
        <authorList>
            <consortium name="DOE Joint Genome Institute"/>
            <person name="Kuo A."/>
            <person name="Kohler A."/>
            <person name="Nagy L.G."/>
            <person name="Floudas D."/>
            <person name="Copeland A."/>
            <person name="Barry K.W."/>
            <person name="Cichocki N."/>
            <person name="Veneault-Fourrey C."/>
            <person name="LaButti K."/>
            <person name="Lindquist E.A."/>
            <person name="Lipzen A."/>
            <person name="Lundell T."/>
            <person name="Morin E."/>
            <person name="Murat C."/>
            <person name="Sun H."/>
            <person name="Tunlid A."/>
            <person name="Henrissat B."/>
            <person name="Grigoriev I.V."/>
            <person name="Hibbett D.S."/>
            <person name="Martin F."/>
            <person name="Nordberg H.P."/>
            <person name="Cantor M.N."/>
            <person name="Hua S.X."/>
        </authorList>
    </citation>
    <scope>NUCLEOTIDE SEQUENCE [LARGE SCALE GENOMIC DNA]</scope>
    <source>
        <strain evidence="9 10">Foug A</strain>
    </source>
</reference>
<evidence type="ECO:0000256" key="2">
    <source>
        <dbReference type="ARBA" id="ARBA00009150"/>
    </source>
</evidence>
<comment type="similarity">
    <text evidence="2">Belongs to the VPS54 family.</text>
</comment>
<feature type="compositionally biased region" description="Gly residues" evidence="7">
    <location>
        <begin position="1087"/>
        <end position="1098"/>
    </location>
</feature>
<feature type="region of interest" description="Disordered" evidence="7">
    <location>
        <begin position="713"/>
        <end position="736"/>
    </location>
</feature>
<feature type="compositionally biased region" description="Polar residues" evidence="7">
    <location>
        <begin position="1034"/>
        <end position="1047"/>
    </location>
</feature>
<proteinExistence type="inferred from homology"/>
<evidence type="ECO:0000259" key="8">
    <source>
        <dbReference type="Pfam" id="PF07928"/>
    </source>
</evidence>
<dbReference type="GO" id="GO:0005829">
    <property type="term" value="C:cytosol"/>
    <property type="evidence" value="ECO:0007669"/>
    <property type="project" value="GOC"/>
</dbReference>
<keyword evidence="4" id="KW-0653">Protein transport</keyword>
<dbReference type="GO" id="GO:0000938">
    <property type="term" value="C:GARP complex"/>
    <property type="evidence" value="ECO:0007669"/>
    <property type="project" value="InterPro"/>
</dbReference>
<evidence type="ECO:0000256" key="7">
    <source>
        <dbReference type="SAM" id="MobiDB-lite"/>
    </source>
</evidence>
<dbReference type="GO" id="GO:0015031">
    <property type="term" value="P:protein transport"/>
    <property type="evidence" value="ECO:0007669"/>
    <property type="project" value="UniProtKB-KW"/>
</dbReference>
<feature type="compositionally biased region" description="Polar residues" evidence="7">
    <location>
        <begin position="1"/>
        <end position="10"/>
    </location>
</feature>
<evidence type="ECO:0000256" key="6">
    <source>
        <dbReference type="ARBA" id="ARBA00023054"/>
    </source>
</evidence>
<name>A0A0C3EAJ4_9AGAM</name>
<evidence type="ECO:0000313" key="9">
    <source>
        <dbReference type="EMBL" id="KIM65364.1"/>
    </source>
</evidence>
<dbReference type="EMBL" id="KN822023">
    <property type="protein sequence ID" value="KIM65364.1"/>
    <property type="molecule type" value="Genomic_DNA"/>
</dbReference>
<dbReference type="GO" id="GO:0019905">
    <property type="term" value="F:syntaxin binding"/>
    <property type="evidence" value="ECO:0007669"/>
    <property type="project" value="TreeGrafter"/>
</dbReference>
<gene>
    <name evidence="9" type="ORF">SCLCIDRAFT_1162630</name>
</gene>
<evidence type="ECO:0000256" key="3">
    <source>
        <dbReference type="ARBA" id="ARBA00022448"/>
    </source>
</evidence>
<sequence length="1125" mass="122743">MSEYSTSPSRPGSPVGFPPDPSQSAVGAFRFQWDAASHRRGPKSVSETTEGRGGGDYFGLAPHVDIPNASARNLPLGALPSDWSSSAQGFNAISTVLNNPRRSQAPPKAHSSLPPVVPAVLPRVKRKDFDSYLRVVTPEWERFVHTTQLGHDGLSHLDGTSTPRSSTDVLFAPQTANSGKLLTPLNSVPAVFFDSEFDLGSPHIFNAVTERQDDNDDSLDPSSLSYSLPLLEKLSHHADTVEQHLVREISLRSTSFFAALTNLQDLQTESERCLDRLSKLRGLLNDIDENGAKRGLAVVRAESKLLNLGSVCESVKEIGSVVEMLGVAKSLVGAGQWDEALQVIESIEMLWEPPLADSTVSHHPVTCKRSSHKTNGGLSSLPPTPESPPPEDKNPGSQKLSMPSIRLSDLQAFSSLPSHLRALTMEIASSLTSDLIGVLSIDLLGRINNDHAHSESVGSMNLMLTDRLRPLLHGLLRTKGIREAILSWREVVANEFRGIMKHHLSSFDPDEEDKNPKSATSELPNYLRSKTHGDFLGIITKVHGSHLNGIQGLQVQSSILMDVLEKQLSPELTVDLPSLQEDLSDILSTAADLSNKFTAKVIGYRSEQHAQLDLPSFLEFFNESWNFMVKCEVICRRMIVGLRGTILSQAKLFLQTFHQSHINQSAKLVEDEQWNQIEVPASLQHLADVLVDSAVRDSPELIIRHSPSATTFPANGSSASVLPPSPQSARADLAPSGPSSKYIRIEDRPYFCVSATGAVLGLMLDYLRLVVNLSTLNTETMSRIIEFLKAFNSRTCQVVLGAGAMRSAGLKNITAKHLALASQSLSIMVALIPYIRETFRRHLGPNQAVMLVEFDKLKRDFQEHQNEIHSKLIAIMGDRITAHIKSLQSVNWEVPKQGSAVNDYMELLVKETVTLHKVLSRYLSAPTVEYVMSQVFAAINHRLSEEYINIEVQSQEAKDRMLADARFLHQRLSVLKNVNAPTNMLETLVGEKLVPRKSALGTLRAIPSPNERIKGFLSRRESIKPEKPLPTPEQVPSETPSEITLSSDAIAEDGGGEVVPPPRGSSRACGPEAPLPALQVGHDLTGGSVGRGGDGIQGMGENPAVTNGVPMMPIPQTGDSCDDSS</sequence>
<evidence type="ECO:0000313" key="10">
    <source>
        <dbReference type="Proteomes" id="UP000053989"/>
    </source>
</evidence>
<feature type="domain" description="Vacuolar protein sorting-associated protein 54 C-terminal" evidence="8">
    <location>
        <begin position="749"/>
        <end position="879"/>
    </location>
</feature>
<dbReference type="AlphaFoldDB" id="A0A0C3EAJ4"/>
<keyword evidence="3" id="KW-0813">Transport</keyword>
<dbReference type="FunCoup" id="A0A0C3EAJ4">
    <property type="interactions" value="261"/>
</dbReference>
<accession>A0A0C3EAJ4</accession>
<dbReference type="InterPro" id="IPR012501">
    <property type="entry name" value="Vps54_C"/>
</dbReference>
<feature type="compositionally biased region" description="Basic and acidic residues" evidence="7">
    <location>
        <begin position="1018"/>
        <end position="1027"/>
    </location>
</feature>
<evidence type="ECO:0000256" key="1">
    <source>
        <dbReference type="ARBA" id="ARBA00004601"/>
    </source>
</evidence>
<evidence type="ECO:0000256" key="5">
    <source>
        <dbReference type="ARBA" id="ARBA00023034"/>
    </source>
</evidence>
<keyword evidence="6" id="KW-0175">Coiled coil</keyword>